<accession>A0ACC0KEK6</accession>
<evidence type="ECO:0000313" key="1">
    <source>
        <dbReference type="EMBL" id="KAI8434799.1"/>
    </source>
</evidence>
<evidence type="ECO:0000313" key="2">
    <source>
        <dbReference type="Proteomes" id="UP001064048"/>
    </source>
</evidence>
<sequence>MDGCGIDRALCAGPPRQNTAGGFASLPRQYFHDRSRVSVPVLEIKVTASLRTCSRTAGGSKRFLSKLGSVSTRDVRGCVARNVFFMNQQKRFIYQASLRSAVSTRDVMCEDRRDTLSERYVMSRQRPALWALALLCTLAPSRADGNIGCLFSSTLCIEGAEWCYDDFAFGKCIPIYESEADEGALYQYDMSSEQLQWFESELQRLAARGYRWEHAYTQCVLQAMLYTLRRELDPAKVNAKICDHFVDPKIDSNDLETSDEDTEHDETAYVRFTPNTQLDSNYANEVYSPPLTEEEAAELLNPTGPIVINEDEGISAEETPSDKLRELMLMNGEDDSPVILPFEGFRERIRAAHKARADDSDSYASAIVEKIKKSLPEADMLRTNPDAALDEERLGAHFRKTKTKAPPFTAEYITGNNVSPLDAEVRSNALEKYKQSFAEKNFPFEYENPSNEIPEQRIYFDDLEEMPIDLGSGELDPYILKDVSTQDSEVKHSKNMDYLMNYWRQIIDSKLKPRGALYAEGGPLKADDLQGENSKFYPEDFRDLLSNEWGFMRRERDDVKKPGPRLDAKAIKHLYQNKSVTGHGTPSAQKYTGVHDHNDYDYDPSYAFVLFNNRVFKNWEEGIAFISQIQDILGLEKNTFTNPRVDPSEVTFKVEPNKKGWNAATVARRINDVKDELSHATGVQVLSTGVGDRSKRPVIEHVKNPDNTQFLGLERRVLLALAGSLSVVLVGSVVFLVLLKRDYNGKRKVQGLSSAAEIDAEATRDYQELCRARMSGKWSGQQTTAAPHPADPPQRITSLSREPDGNSPSTRSSTSSWSEEPALTNMDISTGHMVLAYMEDHLRNKDRLEQEWRALCAYEAEPCTTNAATNPENAGKNRYADVLPYDHSRVTLNKLSNHLGSDYINASTITDHDPRNPAYIAAAGPLAHTAPDFWQMVWEQGSVVMVMLTRLTENGQQLCHRYWPEEGSELYHIYEVHLVSEHIWCDDYLVRSFYLKNQRTGETRTVTQFHFLSWLENGVPASTKALLEFRRKVNKSYRGRSCPIVVHCSDGAGRSGTYCLIDMVLNRMAKGAKEIDIAATLEHIRDQRARTVATKQQFEFVLMAVAEEVHAILKALPAQLQQLQEKKDKDKEKDKEKEKEASEKEKPNN</sequence>
<keyword evidence="2" id="KW-1185">Reference proteome</keyword>
<dbReference type="Proteomes" id="UP001064048">
    <property type="component" value="Chromosome 5"/>
</dbReference>
<dbReference type="EMBL" id="CM046105">
    <property type="protein sequence ID" value="KAI8434799.1"/>
    <property type="molecule type" value="Genomic_DNA"/>
</dbReference>
<gene>
    <name evidence="1" type="ORF">MSG28_003310</name>
</gene>
<comment type="caution">
    <text evidence="1">The sequence shown here is derived from an EMBL/GenBank/DDBJ whole genome shotgun (WGS) entry which is preliminary data.</text>
</comment>
<name>A0ACC0KEK6_CHOFU</name>
<protein>
    <submittedName>
        <fullName evidence="1">Uncharacterized protein</fullName>
    </submittedName>
</protein>
<organism evidence="1 2">
    <name type="scientific">Choristoneura fumiferana</name>
    <name type="common">Spruce budworm moth</name>
    <name type="synonym">Archips fumiferana</name>
    <dbReference type="NCBI Taxonomy" id="7141"/>
    <lineage>
        <taxon>Eukaryota</taxon>
        <taxon>Metazoa</taxon>
        <taxon>Ecdysozoa</taxon>
        <taxon>Arthropoda</taxon>
        <taxon>Hexapoda</taxon>
        <taxon>Insecta</taxon>
        <taxon>Pterygota</taxon>
        <taxon>Neoptera</taxon>
        <taxon>Endopterygota</taxon>
        <taxon>Lepidoptera</taxon>
        <taxon>Glossata</taxon>
        <taxon>Ditrysia</taxon>
        <taxon>Tortricoidea</taxon>
        <taxon>Tortricidae</taxon>
        <taxon>Tortricinae</taxon>
        <taxon>Choristoneura</taxon>
    </lineage>
</organism>
<reference evidence="1 2" key="1">
    <citation type="journal article" date="2022" name="Genome Biol. Evol.">
        <title>The Spruce Budworm Genome: Reconstructing the Evolutionary History of Antifreeze Proteins.</title>
        <authorList>
            <person name="Beliveau C."/>
            <person name="Gagne P."/>
            <person name="Picq S."/>
            <person name="Vernygora O."/>
            <person name="Keeling C.I."/>
            <person name="Pinkney K."/>
            <person name="Doucet D."/>
            <person name="Wen F."/>
            <person name="Johnston J.S."/>
            <person name="Maaroufi H."/>
            <person name="Boyle B."/>
            <person name="Laroche J."/>
            <person name="Dewar K."/>
            <person name="Juretic N."/>
            <person name="Blackburn G."/>
            <person name="Nisole A."/>
            <person name="Brunet B."/>
            <person name="Brandao M."/>
            <person name="Lumley L."/>
            <person name="Duan J."/>
            <person name="Quan G."/>
            <person name="Lucarotti C.J."/>
            <person name="Roe A.D."/>
            <person name="Sperling F.A.H."/>
            <person name="Levesque R.C."/>
            <person name="Cusson M."/>
        </authorList>
    </citation>
    <scope>NUCLEOTIDE SEQUENCE [LARGE SCALE GENOMIC DNA]</scope>
    <source>
        <strain evidence="1">Glfc:IPQL:Cfum</strain>
    </source>
</reference>
<proteinExistence type="predicted"/>